<name>A0A120MYD9_9SPHI</name>
<dbReference type="KEGG" id="mgot:MgSA37_01069"/>
<dbReference type="AlphaFoldDB" id="A0A120MYD9"/>
<sequence>MLKVRLKIELNDSQIILSTIEDIKRQGRAKALKEMAANCDDQMVIPDFFADENITDWNFTK</sequence>
<evidence type="ECO:0000313" key="1">
    <source>
        <dbReference type="EMBL" id="BAU52905.1"/>
    </source>
</evidence>
<gene>
    <name evidence="1" type="ORF">MgSA37_01069</name>
</gene>
<evidence type="ECO:0000313" key="2">
    <source>
        <dbReference type="Proteomes" id="UP000218263"/>
    </source>
</evidence>
<keyword evidence="2" id="KW-1185">Reference proteome</keyword>
<organism evidence="1 2">
    <name type="scientific">Mucilaginibacter gotjawali</name>
    <dbReference type="NCBI Taxonomy" id="1550579"/>
    <lineage>
        <taxon>Bacteria</taxon>
        <taxon>Pseudomonadati</taxon>
        <taxon>Bacteroidota</taxon>
        <taxon>Sphingobacteriia</taxon>
        <taxon>Sphingobacteriales</taxon>
        <taxon>Sphingobacteriaceae</taxon>
        <taxon>Mucilaginibacter</taxon>
    </lineage>
</organism>
<protein>
    <submittedName>
        <fullName evidence="1">Uncharacterized protein</fullName>
    </submittedName>
</protein>
<accession>A0A120MYD9</accession>
<dbReference type="Proteomes" id="UP000218263">
    <property type="component" value="Chromosome"/>
</dbReference>
<reference evidence="1 2" key="1">
    <citation type="submission" date="2015-12" db="EMBL/GenBank/DDBJ databases">
        <title>Genome sequence of Mucilaginibacter gotjawali.</title>
        <authorList>
            <person name="Lee J.S."/>
            <person name="Lee K.C."/>
            <person name="Kim K.K."/>
            <person name="Lee B.W."/>
        </authorList>
    </citation>
    <scope>NUCLEOTIDE SEQUENCE [LARGE SCALE GENOMIC DNA]</scope>
    <source>
        <strain evidence="1 2">SA3-7</strain>
    </source>
</reference>
<dbReference type="EMBL" id="AP017313">
    <property type="protein sequence ID" value="BAU52905.1"/>
    <property type="molecule type" value="Genomic_DNA"/>
</dbReference>
<proteinExistence type="predicted"/>